<dbReference type="Gene3D" id="3.30.710.10">
    <property type="entry name" value="Potassium Channel Kv1.1, Chain A"/>
    <property type="match status" value="1"/>
</dbReference>
<name>A0A9Q0RH24_ANAIG</name>
<dbReference type="Pfam" id="PF00651">
    <property type="entry name" value="BTB"/>
    <property type="match status" value="1"/>
</dbReference>
<evidence type="ECO:0000313" key="3">
    <source>
        <dbReference type="Proteomes" id="UP001149090"/>
    </source>
</evidence>
<dbReference type="InterPro" id="IPR011333">
    <property type="entry name" value="SKP1/BTB/POZ_sf"/>
</dbReference>
<protein>
    <recommendedName>
        <fullName evidence="1">BTB domain-containing protein</fullName>
    </recommendedName>
</protein>
<keyword evidence="3" id="KW-1185">Reference proteome</keyword>
<dbReference type="SUPFAM" id="SSF54695">
    <property type="entry name" value="POZ domain"/>
    <property type="match status" value="1"/>
</dbReference>
<sequence length="483" mass="56240">MQNNLIEQIASLQNNSKLSDIKFIVNEKAFYGHKVLFGLTSLVLLEKFEKEPNLKQIDIENINEIEFQEIMNYVYQRKVEINFRNIKSLLNFAKVYQIEDLLLSCLEFLEKNIANQNCFIIFDISIKFQLDDLKEKTSKVIHESKDCFKQEHVLDSFDDETLAQISLIRNDLTEIYFFRRIIEWGNYKIENENHENQENQPNIDLKNKIVPLLNSLNFSNLSESDLQEIWDSQVFSGEQLVQLIPDGVHEEFKNKIKQTNNLTGIWKGEMNTQNGKLGFIGVLFQKENQIDGVIQFNIGGHAGKITGTINNLDLDLIYKQEDPRIGYWAELKGTRSFNGKEIIGKGDHGENEKKRKKSVTWKITRDFLEDIISDEVNSISGIWNGTVQGKSKKNSFYIFLIQFVDKLRGIVVFEDFNSGIIEGTIEENKFVFVYKNHDKIKGYWAKIFAIIDEQNLILNGQGPHGNHNKTRKDFLTWEMKKEK</sequence>
<reference evidence="2" key="1">
    <citation type="submission" date="2022-10" db="EMBL/GenBank/DDBJ databases">
        <title>Novel sulphate-reducing endosymbionts in the free-living metamonad Anaeramoeba.</title>
        <authorList>
            <person name="Jerlstrom-Hultqvist J."/>
            <person name="Cepicka I."/>
            <person name="Gallot-Lavallee L."/>
            <person name="Salas-Leiva D."/>
            <person name="Curtis B.A."/>
            <person name="Zahonova K."/>
            <person name="Pipaliya S."/>
            <person name="Dacks J."/>
            <person name="Roger A.J."/>
        </authorList>
    </citation>
    <scope>NUCLEOTIDE SEQUENCE</scope>
    <source>
        <strain evidence="2">BMAN</strain>
    </source>
</reference>
<dbReference type="PANTHER" id="PTHR45632">
    <property type="entry name" value="LD33804P"/>
    <property type="match status" value="1"/>
</dbReference>
<evidence type="ECO:0000313" key="2">
    <source>
        <dbReference type="EMBL" id="KAJ5079812.1"/>
    </source>
</evidence>
<dbReference type="AlphaFoldDB" id="A0A9Q0RH24"/>
<dbReference type="InterPro" id="IPR000210">
    <property type="entry name" value="BTB/POZ_dom"/>
</dbReference>
<dbReference type="SMART" id="SM00225">
    <property type="entry name" value="BTB"/>
    <property type="match status" value="1"/>
</dbReference>
<accession>A0A9Q0RH24</accession>
<proteinExistence type="predicted"/>
<organism evidence="2 3">
    <name type="scientific">Anaeramoeba ignava</name>
    <name type="common">Anaerobic marine amoeba</name>
    <dbReference type="NCBI Taxonomy" id="1746090"/>
    <lineage>
        <taxon>Eukaryota</taxon>
        <taxon>Metamonada</taxon>
        <taxon>Anaeramoebidae</taxon>
        <taxon>Anaeramoeba</taxon>
    </lineage>
</organism>
<dbReference type="Proteomes" id="UP001149090">
    <property type="component" value="Unassembled WGS sequence"/>
</dbReference>
<evidence type="ECO:0000259" key="1">
    <source>
        <dbReference type="PROSITE" id="PS50097"/>
    </source>
</evidence>
<gene>
    <name evidence="2" type="ORF">M0811_04125</name>
</gene>
<dbReference type="EMBL" id="JAPDFW010000022">
    <property type="protein sequence ID" value="KAJ5079812.1"/>
    <property type="molecule type" value="Genomic_DNA"/>
</dbReference>
<comment type="caution">
    <text evidence="2">The sequence shown here is derived from an EMBL/GenBank/DDBJ whole genome shotgun (WGS) entry which is preliminary data.</text>
</comment>
<feature type="domain" description="BTB" evidence="1">
    <location>
        <begin position="19"/>
        <end position="83"/>
    </location>
</feature>
<dbReference type="PROSITE" id="PS50097">
    <property type="entry name" value="BTB"/>
    <property type="match status" value="1"/>
</dbReference>